<dbReference type="PANTHER" id="PTHR46093">
    <property type="entry name" value="ACYL-COA-BINDING DOMAIN-CONTAINING PROTEIN 5"/>
    <property type="match status" value="1"/>
</dbReference>
<dbReference type="Proteomes" id="UP000039865">
    <property type="component" value="Unassembled WGS sequence"/>
</dbReference>
<evidence type="ECO:0000256" key="2">
    <source>
        <dbReference type="ARBA" id="ARBA00022737"/>
    </source>
</evidence>
<dbReference type="SMART" id="SM00184">
    <property type="entry name" value="RING"/>
    <property type="match status" value="1"/>
</dbReference>
<dbReference type="InParanoid" id="A0A078B2X6"/>
<dbReference type="GO" id="GO:0008270">
    <property type="term" value="F:zinc ion binding"/>
    <property type="evidence" value="ECO:0007669"/>
    <property type="project" value="UniProtKB-KW"/>
</dbReference>
<dbReference type="InterPro" id="IPR015915">
    <property type="entry name" value="Kelch-typ_b-propeller"/>
</dbReference>
<organism evidence="5 6">
    <name type="scientific">Stylonychia lemnae</name>
    <name type="common">Ciliate</name>
    <dbReference type="NCBI Taxonomy" id="5949"/>
    <lineage>
        <taxon>Eukaryota</taxon>
        <taxon>Sar</taxon>
        <taxon>Alveolata</taxon>
        <taxon>Ciliophora</taxon>
        <taxon>Intramacronucleata</taxon>
        <taxon>Spirotrichea</taxon>
        <taxon>Stichotrichia</taxon>
        <taxon>Sporadotrichida</taxon>
        <taxon>Oxytrichidae</taxon>
        <taxon>Stylonychinae</taxon>
        <taxon>Stylonychia</taxon>
    </lineage>
</organism>
<evidence type="ECO:0000259" key="4">
    <source>
        <dbReference type="PROSITE" id="PS50089"/>
    </source>
</evidence>
<dbReference type="SUPFAM" id="SSF117281">
    <property type="entry name" value="Kelch motif"/>
    <property type="match status" value="2"/>
</dbReference>
<dbReference type="InterPro" id="IPR001841">
    <property type="entry name" value="Znf_RING"/>
</dbReference>
<keyword evidence="3" id="KW-0862">Zinc</keyword>
<dbReference type="SUPFAM" id="SSF57850">
    <property type="entry name" value="RING/U-box"/>
    <property type="match status" value="1"/>
</dbReference>
<dbReference type="Pfam" id="PF24681">
    <property type="entry name" value="Kelch_KLHDC2_KLHL20_DRC7"/>
    <property type="match status" value="2"/>
</dbReference>
<dbReference type="Gene3D" id="3.30.40.10">
    <property type="entry name" value="Zinc/RING finger domain, C3HC4 (zinc finger)"/>
    <property type="match status" value="1"/>
</dbReference>
<dbReference type="SUPFAM" id="SSF50965">
    <property type="entry name" value="Galactose oxidase, central domain"/>
    <property type="match status" value="2"/>
</dbReference>
<evidence type="ECO:0000256" key="3">
    <source>
        <dbReference type="PROSITE-ProRule" id="PRU00175"/>
    </source>
</evidence>
<dbReference type="Pfam" id="PF24981">
    <property type="entry name" value="Beta-prop_ATRN-LZTR1"/>
    <property type="match status" value="1"/>
</dbReference>
<dbReference type="InterPro" id="IPR013083">
    <property type="entry name" value="Znf_RING/FYVE/PHD"/>
</dbReference>
<keyword evidence="6" id="KW-1185">Reference proteome</keyword>
<reference evidence="5 6" key="1">
    <citation type="submission" date="2014-06" db="EMBL/GenBank/DDBJ databases">
        <authorList>
            <person name="Swart Estienne"/>
        </authorList>
    </citation>
    <scope>NUCLEOTIDE SEQUENCE [LARGE SCALE GENOMIC DNA]</scope>
    <source>
        <strain evidence="5 6">130c</strain>
    </source>
</reference>
<proteinExistence type="predicted"/>
<dbReference type="InterPro" id="IPR011043">
    <property type="entry name" value="Gal_Oxase/kelch_b-propeller"/>
</dbReference>
<evidence type="ECO:0000256" key="1">
    <source>
        <dbReference type="ARBA" id="ARBA00022441"/>
    </source>
</evidence>
<keyword evidence="1" id="KW-0880">Kelch repeat</keyword>
<evidence type="ECO:0000313" key="5">
    <source>
        <dbReference type="EMBL" id="CDW88596.1"/>
    </source>
</evidence>
<feature type="domain" description="RING-type" evidence="4">
    <location>
        <begin position="751"/>
        <end position="788"/>
    </location>
</feature>
<dbReference type="Gene3D" id="2.120.10.80">
    <property type="entry name" value="Kelch-type beta propeller"/>
    <property type="match status" value="4"/>
</dbReference>
<dbReference type="OMA" id="IAYKECI"/>
<dbReference type="OrthoDB" id="10251809at2759"/>
<keyword evidence="3" id="KW-0863">Zinc-finger</keyword>
<dbReference type="EMBL" id="CCKQ01016731">
    <property type="protein sequence ID" value="CDW88596.1"/>
    <property type="molecule type" value="Genomic_DNA"/>
</dbReference>
<keyword evidence="3" id="KW-0479">Metal-binding</keyword>
<dbReference type="InterPro" id="IPR056737">
    <property type="entry name" value="Beta-prop_ATRN-MKLN-like"/>
</dbReference>
<evidence type="ECO:0000313" key="6">
    <source>
        <dbReference type="Proteomes" id="UP000039865"/>
    </source>
</evidence>
<dbReference type="Pfam" id="PF13920">
    <property type="entry name" value="zf-C3HC4_3"/>
    <property type="match status" value="1"/>
</dbReference>
<dbReference type="PANTHER" id="PTHR46093:SF18">
    <property type="entry name" value="FIBRONECTIN TYPE-III DOMAIN-CONTAINING PROTEIN"/>
    <property type="match status" value="1"/>
</dbReference>
<dbReference type="PROSITE" id="PS50089">
    <property type="entry name" value="ZF_RING_2"/>
    <property type="match status" value="1"/>
</dbReference>
<name>A0A078B2X6_STYLE</name>
<protein>
    <submittedName>
        <fullName evidence="5">Kelch repeat</fullName>
    </submittedName>
</protein>
<gene>
    <name evidence="5" type="primary">Contig6908.g7394</name>
    <name evidence="5" type="ORF">STYLEM_17718</name>
</gene>
<dbReference type="AlphaFoldDB" id="A0A078B2X6"/>
<accession>A0A078B2X6</accession>
<dbReference type="InterPro" id="IPR006652">
    <property type="entry name" value="Kelch_1"/>
</dbReference>
<keyword evidence="2" id="KW-0677">Repeat</keyword>
<sequence>MIKQKLIFSLKWEKIDIKDENYSPRTGHTVVENNGDFYLFGGADSDTRTNDLFIFSLEKRKWFKLNPRGIQLPTSRSGAQSLSHQASIYIFGGYTRKGGEYFNDIYEYKTIEDEWIDLQAINSPQPRTDHTFNKYLDDFFVYGGRDEMHIFSDIHQYKIFENKWECISNQLYVPSQEDQSQLLEQGLVVSEPKLRFGHSSVIFHNFMYIFGGWDGNVTLSDLTIFDLELKLWLQPYQIKGQIKGRYRHTAISTDTSMFVFGGIDQQQERFNDIQEYVYQTQSWTRVITVGTAPSSRTFHQSIAFQGNFYVFGGFDGMKRNDMYRIYLGGNSPDQNRDQTEALQQFDKNFTLKGQDKQKLEKVQIFTDDYYNSMVVGEWIKLRASGLLFTPRTGHECLIYKKKIYLFGGTDQDDRKNDLYSYDLYTNQWDKLLQQGEIPMPRSGARGVAYKDCLYFFGGYQKKSGEYYNDLFYYDLNRKRWDRNVQVGEYPSERTDHSAVLYEGQLYIFGGYDGKTRFSDLYKCNLRTASFKWKKINGDGTLPLNRFGHTAVIYEHSMFIFGGWNGHDTLDDIYQYSFSSNYWYEIKKVKGTRPKPRYRHTAVVCGGSMIVFGGVDTDQQRFNDVFTYEIDKRRWSVIQTTGNQPQARTFHKSVIYNNIMFVIGGFDGSRLNDLHHIALPQSLYEEDYDQMRRISRPASSASGIMQTPMYQTEEDNKMKDIKYLQKQVLLLRRQVGELSSLLKAEQENVDDCKICFSRDIDTLFLECSHRVMCSKCASNQTIKKCPICRVEIQRIVKTFNV</sequence>
<dbReference type="SMART" id="SM00612">
    <property type="entry name" value="Kelch"/>
    <property type="match status" value="9"/>
</dbReference>